<evidence type="ECO:0000313" key="2">
    <source>
        <dbReference type="Proteomes" id="UP001055072"/>
    </source>
</evidence>
<name>A0ACB8TZH8_9APHY</name>
<gene>
    <name evidence="1" type="ORF">BDY19DRAFT_994822</name>
</gene>
<sequence>MSAHSSIPSSSTSSLPSDSSSSTPSTSLFFLWLPDYTDSDAQRRRAEATPRHLKQMMANVVSKQRGDYGGVTTMRATSANARQAAKNHMIDGTIVIVEAESVEAVWRLIEQDVFYTENVWDKERIVIKPFIPTLPHRQIAARM</sequence>
<dbReference type="Proteomes" id="UP001055072">
    <property type="component" value="Unassembled WGS sequence"/>
</dbReference>
<protein>
    <submittedName>
        <fullName evidence="1">Uncharacterized protein</fullName>
    </submittedName>
</protein>
<organism evidence="1 2">
    <name type="scientific">Irpex rosettiformis</name>
    <dbReference type="NCBI Taxonomy" id="378272"/>
    <lineage>
        <taxon>Eukaryota</taxon>
        <taxon>Fungi</taxon>
        <taxon>Dikarya</taxon>
        <taxon>Basidiomycota</taxon>
        <taxon>Agaricomycotina</taxon>
        <taxon>Agaricomycetes</taxon>
        <taxon>Polyporales</taxon>
        <taxon>Irpicaceae</taxon>
        <taxon>Irpex</taxon>
    </lineage>
</organism>
<dbReference type="EMBL" id="MU274917">
    <property type="protein sequence ID" value="KAI0087493.1"/>
    <property type="molecule type" value="Genomic_DNA"/>
</dbReference>
<proteinExistence type="predicted"/>
<comment type="caution">
    <text evidence="1">The sequence shown here is derived from an EMBL/GenBank/DDBJ whole genome shotgun (WGS) entry which is preliminary data.</text>
</comment>
<reference evidence="1" key="1">
    <citation type="journal article" date="2021" name="Environ. Microbiol.">
        <title>Gene family expansions and transcriptome signatures uncover fungal adaptations to wood decay.</title>
        <authorList>
            <person name="Hage H."/>
            <person name="Miyauchi S."/>
            <person name="Viragh M."/>
            <person name="Drula E."/>
            <person name="Min B."/>
            <person name="Chaduli D."/>
            <person name="Navarro D."/>
            <person name="Favel A."/>
            <person name="Norest M."/>
            <person name="Lesage-Meessen L."/>
            <person name="Balint B."/>
            <person name="Merenyi Z."/>
            <person name="de Eugenio L."/>
            <person name="Morin E."/>
            <person name="Martinez A.T."/>
            <person name="Baldrian P."/>
            <person name="Stursova M."/>
            <person name="Martinez M.J."/>
            <person name="Novotny C."/>
            <person name="Magnuson J.K."/>
            <person name="Spatafora J.W."/>
            <person name="Maurice S."/>
            <person name="Pangilinan J."/>
            <person name="Andreopoulos W."/>
            <person name="LaButti K."/>
            <person name="Hundley H."/>
            <person name="Na H."/>
            <person name="Kuo A."/>
            <person name="Barry K."/>
            <person name="Lipzen A."/>
            <person name="Henrissat B."/>
            <person name="Riley R."/>
            <person name="Ahrendt S."/>
            <person name="Nagy L.G."/>
            <person name="Grigoriev I.V."/>
            <person name="Martin F."/>
            <person name="Rosso M.N."/>
        </authorList>
    </citation>
    <scope>NUCLEOTIDE SEQUENCE</scope>
    <source>
        <strain evidence="1">CBS 384.51</strain>
    </source>
</reference>
<evidence type="ECO:0000313" key="1">
    <source>
        <dbReference type="EMBL" id="KAI0087493.1"/>
    </source>
</evidence>
<keyword evidence="2" id="KW-1185">Reference proteome</keyword>
<accession>A0ACB8TZH8</accession>